<keyword evidence="5 7" id="KW-1133">Transmembrane helix</keyword>
<accession>A0A8J3A2L1</accession>
<evidence type="ECO:0000256" key="3">
    <source>
        <dbReference type="ARBA" id="ARBA00022475"/>
    </source>
</evidence>
<keyword evidence="6 7" id="KW-0472">Membrane</keyword>
<sequence length="317" mass="34237">MLVYTLKRLLSAIPTILVVIAVSFFMMRIAPGGPFTSDRNVTPAIEANLNAKYNLDDPLIIQFFKYMGNVLQGDFGPSFKYQDFTVTELVLDGLPVSATLGLSSLALAMLVGSFLGVMAALRQNKPTDYGVMTVAMAGITIPNFVTAPVMVLIFAVWNDWLPTAGWVGWDRIDTMGGDAFIKSLILPVITLALPQIAIISRLMRGSMIEVMRSNFIRTAKAKGLSAGTIVRRHALRAAILPLVSYLGPATAALLSGSLVIERIFALPGIGQYFVTGALNRDYTLVMGVVILYATLIVILNLIADLIIASLDPKVKLS</sequence>
<gene>
    <name evidence="10" type="primary">oppB</name>
    <name evidence="10" type="ORF">FF098_010755</name>
    <name evidence="9" type="ORF">GCM10011355_21620</name>
</gene>
<protein>
    <submittedName>
        <fullName evidence="9 10">ABC transporter</fullName>
    </submittedName>
</protein>
<dbReference type="AlphaFoldDB" id="A0A8J3A2L1"/>
<dbReference type="GO" id="GO:0005886">
    <property type="term" value="C:plasma membrane"/>
    <property type="evidence" value="ECO:0007669"/>
    <property type="project" value="UniProtKB-SubCell"/>
</dbReference>
<feature type="transmembrane region" description="Helical" evidence="7">
    <location>
        <begin position="239"/>
        <end position="264"/>
    </location>
</feature>
<dbReference type="PANTHER" id="PTHR43163">
    <property type="entry name" value="DIPEPTIDE TRANSPORT SYSTEM PERMEASE PROTEIN DPPB-RELATED"/>
    <property type="match status" value="1"/>
</dbReference>
<evidence type="ECO:0000313" key="12">
    <source>
        <dbReference type="Proteomes" id="UP000818603"/>
    </source>
</evidence>
<dbReference type="GO" id="GO:0055085">
    <property type="term" value="P:transmembrane transport"/>
    <property type="evidence" value="ECO:0007669"/>
    <property type="project" value="InterPro"/>
</dbReference>
<dbReference type="Proteomes" id="UP000621856">
    <property type="component" value="Unassembled WGS sequence"/>
</dbReference>
<keyword evidence="4 7" id="KW-0812">Transmembrane</keyword>
<dbReference type="SUPFAM" id="SSF161098">
    <property type="entry name" value="MetI-like"/>
    <property type="match status" value="1"/>
</dbReference>
<proteinExistence type="inferred from homology"/>
<evidence type="ECO:0000256" key="4">
    <source>
        <dbReference type="ARBA" id="ARBA00022692"/>
    </source>
</evidence>
<feature type="transmembrane region" description="Helical" evidence="7">
    <location>
        <begin position="184"/>
        <end position="203"/>
    </location>
</feature>
<evidence type="ECO:0000256" key="1">
    <source>
        <dbReference type="ARBA" id="ARBA00004651"/>
    </source>
</evidence>
<feature type="transmembrane region" description="Helical" evidence="7">
    <location>
        <begin position="133"/>
        <end position="157"/>
    </location>
</feature>
<reference evidence="9" key="1">
    <citation type="journal article" date="2014" name="Int. J. Syst. Evol. Microbiol.">
        <title>Complete genome sequence of Corynebacterium casei LMG S-19264T (=DSM 44701T), isolated from a smear-ripened cheese.</title>
        <authorList>
            <consortium name="US DOE Joint Genome Institute (JGI-PGF)"/>
            <person name="Walter F."/>
            <person name="Albersmeier A."/>
            <person name="Kalinowski J."/>
            <person name="Ruckert C."/>
        </authorList>
    </citation>
    <scope>NUCLEOTIDE SEQUENCE</scope>
    <source>
        <strain evidence="9">CGMCC 1.14984</strain>
    </source>
</reference>
<dbReference type="Pfam" id="PF19300">
    <property type="entry name" value="BPD_transp_1_N"/>
    <property type="match status" value="1"/>
</dbReference>
<feature type="transmembrane region" description="Helical" evidence="7">
    <location>
        <begin position="284"/>
        <end position="307"/>
    </location>
</feature>
<dbReference type="Pfam" id="PF00528">
    <property type="entry name" value="BPD_transp_1"/>
    <property type="match status" value="1"/>
</dbReference>
<dbReference type="PROSITE" id="PS50928">
    <property type="entry name" value="ABC_TM1"/>
    <property type="match status" value="1"/>
</dbReference>
<evidence type="ECO:0000256" key="2">
    <source>
        <dbReference type="ARBA" id="ARBA00022448"/>
    </source>
</evidence>
<evidence type="ECO:0000313" key="9">
    <source>
        <dbReference type="EMBL" id="GGH98316.1"/>
    </source>
</evidence>
<evidence type="ECO:0000313" key="10">
    <source>
        <dbReference type="EMBL" id="NHK28385.1"/>
    </source>
</evidence>
<dbReference type="EMBL" id="BMGZ01000002">
    <property type="protein sequence ID" value="GGH98316.1"/>
    <property type="molecule type" value="Genomic_DNA"/>
</dbReference>
<dbReference type="NCBIfam" id="NF007008">
    <property type="entry name" value="PRK09471.1"/>
    <property type="match status" value="1"/>
</dbReference>
<dbReference type="Gene3D" id="1.10.3720.10">
    <property type="entry name" value="MetI-like"/>
    <property type="match status" value="1"/>
</dbReference>
<evidence type="ECO:0000259" key="8">
    <source>
        <dbReference type="PROSITE" id="PS50928"/>
    </source>
</evidence>
<evidence type="ECO:0000256" key="5">
    <source>
        <dbReference type="ARBA" id="ARBA00022989"/>
    </source>
</evidence>
<dbReference type="EMBL" id="VCJR02000002">
    <property type="protein sequence ID" value="NHK28385.1"/>
    <property type="molecule type" value="Genomic_DNA"/>
</dbReference>
<feature type="domain" description="ABC transmembrane type-1" evidence="8">
    <location>
        <begin position="94"/>
        <end position="307"/>
    </location>
</feature>
<comment type="subcellular location">
    <subcellularLocation>
        <location evidence="1 7">Cell membrane</location>
        <topology evidence="1 7">Multi-pass membrane protein</topology>
    </subcellularLocation>
</comment>
<dbReference type="PANTHER" id="PTHR43163:SF6">
    <property type="entry name" value="DIPEPTIDE TRANSPORT SYSTEM PERMEASE PROTEIN DPPB-RELATED"/>
    <property type="match status" value="1"/>
</dbReference>
<comment type="similarity">
    <text evidence="7">Belongs to the binding-protein-dependent transport system permease family.</text>
</comment>
<feature type="transmembrane region" description="Helical" evidence="7">
    <location>
        <begin position="12"/>
        <end position="30"/>
    </location>
</feature>
<dbReference type="InterPro" id="IPR045621">
    <property type="entry name" value="BPD_transp_1_N"/>
</dbReference>
<evidence type="ECO:0000313" key="11">
    <source>
        <dbReference type="Proteomes" id="UP000621856"/>
    </source>
</evidence>
<evidence type="ECO:0000256" key="6">
    <source>
        <dbReference type="ARBA" id="ARBA00023136"/>
    </source>
</evidence>
<reference evidence="10 12" key="2">
    <citation type="submission" date="2020-02" db="EMBL/GenBank/DDBJ databases">
        <title>Genome sequence of Parvularcula flava strain NH6-79.</title>
        <authorList>
            <person name="Abdul Karim M.H."/>
            <person name="Lam M.Q."/>
            <person name="Chen S.J."/>
            <person name="Yahya A."/>
            <person name="Shahir S."/>
            <person name="Shamsir M.S."/>
            <person name="Chong C.S."/>
        </authorList>
    </citation>
    <scope>NUCLEOTIDE SEQUENCE [LARGE SCALE GENOMIC DNA]</scope>
    <source>
        <strain evidence="10 12">NH6-79</strain>
    </source>
</reference>
<evidence type="ECO:0000256" key="7">
    <source>
        <dbReference type="RuleBase" id="RU363032"/>
    </source>
</evidence>
<reference evidence="9" key="3">
    <citation type="submission" date="2020-09" db="EMBL/GenBank/DDBJ databases">
        <authorList>
            <person name="Sun Q."/>
            <person name="Zhou Y."/>
        </authorList>
    </citation>
    <scope>NUCLEOTIDE SEQUENCE</scope>
    <source>
        <strain evidence="9">CGMCC 1.14984</strain>
    </source>
</reference>
<dbReference type="RefSeq" id="WP_155140345.1">
    <property type="nucleotide sequence ID" value="NZ_BMGZ01000002.1"/>
</dbReference>
<dbReference type="InterPro" id="IPR035906">
    <property type="entry name" value="MetI-like_sf"/>
</dbReference>
<keyword evidence="3" id="KW-1003">Cell membrane</keyword>
<keyword evidence="2 7" id="KW-0813">Transport</keyword>
<dbReference type="Proteomes" id="UP000818603">
    <property type="component" value="Unassembled WGS sequence"/>
</dbReference>
<organism evidence="9 11">
    <name type="scientific">Aquisalinus luteolus</name>
    <dbReference type="NCBI Taxonomy" id="1566827"/>
    <lineage>
        <taxon>Bacteria</taxon>
        <taxon>Pseudomonadati</taxon>
        <taxon>Pseudomonadota</taxon>
        <taxon>Alphaproteobacteria</taxon>
        <taxon>Parvularculales</taxon>
        <taxon>Parvularculaceae</taxon>
        <taxon>Aquisalinus</taxon>
    </lineage>
</organism>
<comment type="caution">
    <text evidence="9">The sequence shown here is derived from an EMBL/GenBank/DDBJ whole genome shotgun (WGS) entry which is preliminary data.</text>
</comment>
<name>A0A8J3A2L1_9PROT</name>
<dbReference type="InterPro" id="IPR000515">
    <property type="entry name" value="MetI-like"/>
</dbReference>
<dbReference type="CDD" id="cd06261">
    <property type="entry name" value="TM_PBP2"/>
    <property type="match status" value="1"/>
</dbReference>
<feature type="transmembrane region" description="Helical" evidence="7">
    <location>
        <begin position="100"/>
        <end position="121"/>
    </location>
</feature>
<keyword evidence="12" id="KW-1185">Reference proteome</keyword>